<feature type="transmembrane region" description="Helical" evidence="2">
    <location>
        <begin position="433"/>
        <end position="458"/>
    </location>
</feature>
<dbReference type="EMBL" id="LN614830">
    <property type="protein sequence ID" value="CEG62391.1"/>
    <property type="molecule type" value="Genomic_DNA"/>
</dbReference>
<evidence type="ECO:0000256" key="2">
    <source>
        <dbReference type="SAM" id="Phobius"/>
    </source>
</evidence>
<gene>
    <name evidence="3" type="ORF">LMI_3170</name>
    <name evidence="4" type="ORF">SAMN02982997_00605</name>
</gene>
<name>A0A098GLK4_LEGMI</name>
<dbReference type="HOGENOM" id="CLU_494249_0_0_6"/>
<dbReference type="Proteomes" id="UP000182998">
    <property type="component" value="Unassembled WGS sequence"/>
</dbReference>
<dbReference type="Proteomes" id="UP000032414">
    <property type="component" value="Chromosome I"/>
</dbReference>
<organism evidence="3 5">
    <name type="scientific">Legionella micdadei</name>
    <name type="common">Tatlockia micdadei</name>
    <dbReference type="NCBI Taxonomy" id="451"/>
    <lineage>
        <taxon>Bacteria</taxon>
        <taxon>Pseudomonadati</taxon>
        <taxon>Pseudomonadota</taxon>
        <taxon>Gammaproteobacteria</taxon>
        <taxon>Legionellales</taxon>
        <taxon>Legionellaceae</taxon>
        <taxon>Legionella</taxon>
    </lineage>
</organism>
<evidence type="ECO:0000313" key="3">
    <source>
        <dbReference type="EMBL" id="CEG62391.1"/>
    </source>
</evidence>
<keyword evidence="2" id="KW-1133">Transmembrane helix</keyword>
<feature type="compositionally biased region" description="Basic and acidic residues" evidence="1">
    <location>
        <begin position="515"/>
        <end position="527"/>
    </location>
</feature>
<reference evidence="5" key="1">
    <citation type="submission" date="2014-09" db="EMBL/GenBank/DDBJ databases">
        <authorList>
            <person name="Gomez-Valero L."/>
        </authorList>
    </citation>
    <scope>NUCLEOTIDE SEQUENCE [LARGE SCALE GENOMIC DNA]</scope>
    <source>
        <strain evidence="5">ATCC33218</strain>
    </source>
</reference>
<dbReference type="PATRIC" id="fig|451.8.peg.967"/>
<dbReference type="AlphaFoldDB" id="A0A098GLK4"/>
<evidence type="ECO:0000313" key="5">
    <source>
        <dbReference type="Proteomes" id="UP000032414"/>
    </source>
</evidence>
<dbReference type="OrthoDB" id="5653329at2"/>
<keyword evidence="6" id="KW-1185">Reference proteome</keyword>
<reference evidence="4 6" key="3">
    <citation type="submission" date="2016-10" db="EMBL/GenBank/DDBJ databases">
        <authorList>
            <person name="Varghese N."/>
            <person name="Submissions S."/>
        </authorList>
    </citation>
    <scope>NUCLEOTIDE SEQUENCE [LARGE SCALE GENOMIC DNA]</scope>
    <source>
        <strain evidence="4 6">ATCC 33218</strain>
    </source>
</reference>
<evidence type="ECO:0000313" key="6">
    <source>
        <dbReference type="Proteomes" id="UP000182998"/>
    </source>
</evidence>
<dbReference type="EMBL" id="FMVN01000003">
    <property type="protein sequence ID" value="SCY01268.1"/>
    <property type="molecule type" value="Genomic_DNA"/>
</dbReference>
<feature type="compositionally biased region" description="Acidic residues" evidence="1">
    <location>
        <begin position="540"/>
        <end position="551"/>
    </location>
</feature>
<dbReference type="RefSeq" id="WP_045100452.1">
    <property type="nucleotide sequence ID" value="NZ_CP020614.1"/>
</dbReference>
<evidence type="ECO:0000256" key="1">
    <source>
        <dbReference type="SAM" id="MobiDB-lite"/>
    </source>
</evidence>
<keyword evidence="2" id="KW-0472">Membrane</keyword>
<protein>
    <submittedName>
        <fullName evidence="3">Uncharacterized protein</fullName>
    </submittedName>
</protein>
<feature type="transmembrane region" description="Helical" evidence="2">
    <location>
        <begin position="387"/>
        <end position="413"/>
    </location>
</feature>
<feature type="transmembrane region" description="Helical" evidence="2">
    <location>
        <begin position="289"/>
        <end position="306"/>
    </location>
</feature>
<proteinExistence type="predicted"/>
<evidence type="ECO:0000313" key="4">
    <source>
        <dbReference type="EMBL" id="SCY01268.1"/>
    </source>
</evidence>
<reference evidence="3" key="2">
    <citation type="submission" date="2014-09" db="EMBL/GenBank/DDBJ databases">
        <authorList>
            <person name="GOMEZ-VALERO Laura"/>
        </authorList>
    </citation>
    <scope>NUCLEOTIDE SEQUENCE</scope>
    <source>
        <strain evidence="3">ATCC33218</strain>
    </source>
</reference>
<sequence length="551" mass="60884">MVGYITLGSSDFERLLDNPFVESVDHEEFNKTLGKDVTILGTSDNTIERLSYYHAPNSDLTVITTPLQAFEYGEMLTHLNTFFARKGVRVPRQFLVGLIGHGATEGHIVAAYSSADRQTMKIFDPKVSDAVKFFAKKRDKSPLTVLRSLWRALTKPAPEQEILITDRTNGSTDKADYISLGTQSFFDPASCGYHSAATLKICERTLQGEGRLPTREDILEEIGNPVSDYYDIIHNSYSAYKVRVSFFDFFKQAFYDTFMPLLDEKQRQQANFAHYFLGWPQESGIGKKILYFFTIGFIINPIINMIRRPLEFLPNFASEVANFFVNRLIDWAPTNSAAQYVRSGLLLLTYGLQYLFKSVYIALRTVTSPISSFQAAQQLKNPIVRTILSGLSILISAAAYVSLAVFAAPALYALAGPAITPIVNTLAVPFIKLLTFIGLDIAPASAAFFTVASGNFLLAATERFGDGLLSKEKSDNSKDNSEDFADDLFDLPASSNASKSLAKYARPISISKSSQDAHHSALPEKSDAPSSGGDFGFVDIDSEDEFTPGLK</sequence>
<feature type="region of interest" description="Disordered" evidence="1">
    <location>
        <begin position="512"/>
        <end position="551"/>
    </location>
</feature>
<keyword evidence="2" id="KW-0812">Transmembrane</keyword>
<dbReference type="KEGG" id="tmc:LMI_3170"/>
<accession>A0A098GLK4</accession>